<dbReference type="GO" id="GO:0046872">
    <property type="term" value="F:metal ion binding"/>
    <property type="evidence" value="ECO:0007669"/>
    <property type="project" value="UniProtKB-KW"/>
</dbReference>
<keyword evidence="1" id="KW-0479">Metal-binding</keyword>
<dbReference type="GO" id="GO:0016829">
    <property type="term" value="F:lyase activity"/>
    <property type="evidence" value="ECO:0007669"/>
    <property type="project" value="UniProtKB-KW"/>
</dbReference>
<proteinExistence type="predicted"/>
<name>A0A3L8NZR6_9ACTN</name>
<dbReference type="Proteomes" id="UP000281708">
    <property type="component" value="Unassembled WGS sequence"/>
</dbReference>
<evidence type="ECO:0000256" key="2">
    <source>
        <dbReference type="ARBA" id="ARBA00023239"/>
    </source>
</evidence>
<reference evidence="3 4" key="1">
    <citation type="submission" date="2018-10" db="EMBL/GenBank/DDBJ databases">
        <title>Marmoricola sp. 4Q3S-7 whole genome shotgun sequence.</title>
        <authorList>
            <person name="Li F."/>
        </authorList>
    </citation>
    <scope>NUCLEOTIDE SEQUENCE [LARGE SCALE GENOMIC DNA]</scope>
    <source>
        <strain evidence="3 4">4Q3S-7</strain>
    </source>
</reference>
<gene>
    <name evidence="3" type="ORF">D9V37_19685</name>
</gene>
<evidence type="ECO:0000313" key="3">
    <source>
        <dbReference type="EMBL" id="RLV48271.1"/>
    </source>
</evidence>
<keyword evidence="4" id="KW-1185">Reference proteome</keyword>
<dbReference type="OrthoDB" id="7345302at2"/>
<dbReference type="Gene3D" id="3.40.50.1400">
    <property type="match status" value="2"/>
</dbReference>
<organism evidence="3 4">
    <name type="scientific">Nocardioides mangrovicus</name>
    <dbReference type="NCBI Taxonomy" id="2478913"/>
    <lineage>
        <taxon>Bacteria</taxon>
        <taxon>Bacillati</taxon>
        <taxon>Actinomycetota</taxon>
        <taxon>Actinomycetes</taxon>
        <taxon>Propionibacteriales</taxon>
        <taxon>Nocardioidaceae</taxon>
        <taxon>Nocardioides</taxon>
    </lineage>
</organism>
<dbReference type="PANTHER" id="PTHR33542:SF5">
    <property type="entry name" value="FERROCHELATASE CHE1"/>
    <property type="match status" value="1"/>
</dbReference>
<dbReference type="PANTHER" id="PTHR33542">
    <property type="entry name" value="SIROHYDROCHLORIN FERROCHELATASE, CHLOROPLASTIC"/>
    <property type="match status" value="1"/>
</dbReference>
<protein>
    <submittedName>
        <fullName evidence="3">Sirohydrochlorin chelatase</fullName>
    </submittedName>
</protein>
<evidence type="ECO:0000256" key="1">
    <source>
        <dbReference type="ARBA" id="ARBA00022723"/>
    </source>
</evidence>
<comment type="caution">
    <text evidence="3">The sequence shown here is derived from an EMBL/GenBank/DDBJ whole genome shotgun (WGS) entry which is preliminary data.</text>
</comment>
<dbReference type="Pfam" id="PF01903">
    <property type="entry name" value="CbiX"/>
    <property type="match status" value="1"/>
</dbReference>
<keyword evidence="2" id="KW-0456">Lyase</keyword>
<dbReference type="CDD" id="cd03416">
    <property type="entry name" value="CbiX_SirB_N"/>
    <property type="match status" value="1"/>
</dbReference>
<sequence>MRLVSVAHGTRHATGNDVAARITAAAGERLGVPAVASYVELAEPLFADVMAAGSGAVVPLLLSTGYHVRHDLPRMVGAGLLGRPLGPDPLLAQAQAERLREVGAEPGRPVVLVAAGSSDPVADRDQRLAAQYLGEEWGAPVQVATLAGRGRRPVEVVTPDHAVSLYLLSPGFFADRARRESGCELVSEVLGDHRLVVELVVQRYRALTQARVSA</sequence>
<accession>A0A3L8NZR6</accession>
<dbReference type="InterPro" id="IPR002762">
    <property type="entry name" value="CbiX-like"/>
</dbReference>
<dbReference type="RefSeq" id="WP_121807775.1">
    <property type="nucleotide sequence ID" value="NZ_RDBE01000010.1"/>
</dbReference>
<dbReference type="SUPFAM" id="SSF53800">
    <property type="entry name" value="Chelatase"/>
    <property type="match status" value="1"/>
</dbReference>
<dbReference type="InterPro" id="IPR050963">
    <property type="entry name" value="Sirohydro_Cobaltochel/CbiX"/>
</dbReference>
<evidence type="ECO:0000313" key="4">
    <source>
        <dbReference type="Proteomes" id="UP000281708"/>
    </source>
</evidence>
<dbReference type="EMBL" id="RDBE01000010">
    <property type="protein sequence ID" value="RLV48271.1"/>
    <property type="molecule type" value="Genomic_DNA"/>
</dbReference>
<dbReference type="AlphaFoldDB" id="A0A3L8NZR6"/>